<dbReference type="Pfam" id="PF06017">
    <property type="entry name" value="Myosin_TH1"/>
    <property type="match status" value="1"/>
</dbReference>
<proteinExistence type="predicted"/>
<evidence type="ECO:0000313" key="2">
    <source>
        <dbReference type="EMBL" id="KAG7480866.1"/>
    </source>
</evidence>
<feature type="domain" description="TH1" evidence="1">
    <location>
        <begin position="1"/>
        <end position="112"/>
    </location>
</feature>
<protein>
    <recommendedName>
        <fullName evidence="1">TH1 domain-containing protein</fullName>
    </recommendedName>
</protein>
<dbReference type="PROSITE" id="PS51757">
    <property type="entry name" value="TH1"/>
    <property type="match status" value="1"/>
</dbReference>
<dbReference type="AlphaFoldDB" id="A0A9D3THF1"/>
<gene>
    <name evidence="2" type="ORF">MATL_G00060840</name>
</gene>
<dbReference type="InterPro" id="IPR010926">
    <property type="entry name" value="Myosin_TH1"/>
</dbReference>
<dbReference type="Proteomes" id="UP001046870">
    <property type="component" value="Chromosome 4"/>
</dbReference>
<dbReference type="OrthoDB" id="6108017at2759"/>
<dbReference type="EMBL" id="JAFDVH010000004">
    <property type="protein sequence ID" value="KAG7480866.1"/>
    <property type="molecule type" value="Genomic_DNA"/>
</dbReference>
<evidence type="ECO:0000313" key="3">
    <source>
        <dbReference type="Proteomes" id="UP001046870"/>
    </source>
</evidence>
<dbReference type="GO" id="GO:0016459">
    <property type="term" value="C:myosin complex"/>
    <property type="evidence" value="ECO:0007669"/>
    <property type="project" value="InterPro"/>
</dbReference>
<organism evidence="2 3">
    <name type="scientific">Megalops atlanticus</name>
    <name type="common">Tarpon</name>
    <name type="synonym">Clupea gigantea</name>
    <dbReference type="NCBI Taxonomy" id="7932"/>
    <lineage>
        <taxon>Eukaryota</taxon>
        <taxon>Metazoa</taxon>
        <taxon>Chordata</taxon>
        <taxon>Craniata</taxon>
        <taxon>Vertebrata</taxon>
        <taxon>Euteleostomi</taxon>
        <taxon>Actinopterygii</taxon>
        <taxon>Neopterygii</taxon>
        <taxon>Teleostei</taxon>
        <taxon>Elopiformes</taxon>
        <taxon>Megalopidae</taxon>
        <taxon>Megalops</taxon>
    </lineage>
</organism>
<dbReference type="GO" id="GO:0003774">
    <property type="term" value="F:cytoskeletal motor activity"/>
    <property type="evidence" value="ECO:0007669"/>
    <property type="project" value="InterPro"/>
</dbReference>
<sequence>MLRKLHTRLMYSTPVVKYDRNGFKPRPRQLIFTQAAAYMVEEAKIKQRVEYSALTGVSVSNLSDSMMILHVKCDDVKQKGDLVLQCDYLFEAVTKLSVVANKQGAIKVVQGR</sequence>
<evidence type="ECO:0000259" key="1">
    <source>
        <dbReference type="PROSITE" id="PS51757"/>
    </source>
</evidence>
<name>A0A9D3THF1_MEGAT</name>
<comment type="caution">
    <text evidence="2">The sequence shown here is derived from an EMBL/GenBank/DDBJ whole genome shotgun (WGS) entry which is preliminary data.</text>
</comment>
<accession>A0A9D3THF1</accession>
<keyword evidence="3" id="KW-1185">Reference proteome</keyword>
<reference evidence="2" key="1">
    <citation type="submission" date="2021-01" db="EMBL/GenBank/DDBJ databases">
        <authorList>
            <person name="Zahm M."/>
            <person name="Roques C."/>
            <person name="Cabau C."/>
            <person name="Klopp C."/>
            <person name="Donnadieu C."/>
            <person name="Jouanno E."/>
            <person name="Lampietro C."/>
            <person name="Louis A."/>
            <person name="Herpin A."/>
            <person name="Echchiki A."/>
            <person name="Berthelot C."/>
            <person name="Parey E."/>
            <person name="Roest-Crollius H."/>
            <person name="Braasch I."/>
            <person name="Postlethwait J."/>
            <person name="Bobe J."/>
            <person name="Montfort J."/>
            <person name="Bouchez O."/>
            <person name="Begum T."/>
            <person name="Mejri S."/>
            <person name="Adams A."/>
            <person name="Chen W.-J."/>
            <person name="Guiguen Y."/>
        </authorList>
    </citation>
    <scope>NUCLEOTIDE SEQUENCE</scope>
    <source>
        <strain evidence="2">YG-15Mar2019-1</strain>
        <tissue evidence="2">Brain</tissue>
    </source>
</reference>